<dbReference type="AlphaFoldDB" id="A0A447I863"/>
<dbReference type="Gene3D" id="1.10.150.130">
    <property type="match status" value="1"/>
</dbReference>
<dbReference type="PROSITE" id="PS51900">
    <property type="entry name" value="CB"/>
    <property type="match status" value="1"/>
</dbReference>
<evidence type="ECO:0000313" key="9">
    <source>
        <dbReference type="Proteomes" id="UP000268844"/>
    </source>
</evidence>
<keyword evidence="2" id="KW-0229">DNA integration</keyword>
<dbReference type="PROSITE" id="PS51898">
    <property type="entry name" value="TYR_RECOMBINASE"/>
    <property type="match status" value="1"/>
</dbReference>
<dbReference type="GO" id="GO:0015074">
    <property type="term" value="P:DNA integration"/>
    <property type="evidence" value="ECO:0007669"/>
    <property type="project" value="UniProtKB-KW"/>
</dbReference>
<dbReference type="InterPro" id="IPR002104">
    <property type="entry name" value="Integrase_catalytic"/>
</dbReference>
<dbReference type="InterPro" id="IPR050090">
    <property type="entry name" value="Tyrosine_recombinase_XerCD"/>
</dbReference>
<dbReference type="Gene3D" id="1.10.443.10">
    <property type="entry name" value="Intergrase catalytic core"/>
    <property type="match status" value="1"/>
</dbReference>
<dbReference type="EMBL" id="UZWD01000009">
    <property type="protein sequence ID" value="VDS03603.1"/>
    <property type="molecule type" value="Genomic_DNA"/>
</dbReference>
<dbReference type="GO" id="GO:0003677">
    <property type="term" value="F:DNA binding"/>
    <property type="evidence" value="ECO:0007669"/>
    <property type="project" value="UniProtKB-UniRule"/>
</dbReference>
<gene>
    <name evidence="8" type="ORF">DEVEQU_00728</name>
</gene>
<dbReference type="InterPro" id="IPR044068">
    <property type="entry name" value="CB"/>
</dbReference>
<sequence length="423" mass="48379">MNAIDKRPYELFQRKDSPNWWMRFSIIGHGQKRIGLKTPDFELARALAEREYQRAVWSAEAGVLQGKTSFSKLAQQYLDRLDRLRATDPKHDTKYFHDKGIIDRYLVPYFGKKTITSITHAKVQEYLKWRRQYWTTGPGKDEYAIKYERDGKQFSRPVQHIEPALSTLRREAVTLRNVFKQAVTLGYIKAADIPAPELATAPRNKRPSFTDAEMATLLTEAMSRIAFVGKPDEPQRMVDAKTRFERLMLWGFIQVAVHTGMRPTELHNLSWANVEGLDVARKTAIKEARIRIVAYGKGKSPQRLVPNVEALGAFVALWDAFKTQFGRAPEPTDAVFTNIDGGRAQSYKKSLNNLLEATGLKTNAFGRPRSAYSFRHTYATNQLRKGTDIYTLAINMRTSVKMIEMYYSDVVPDDVAQRLEGGF</sequence>
<keyword evidence="9" id="KW-1185">Reference proteome</keyword>
<evidence type="ECO:0000259" key="6">
    <source>
        <dbReference type="PROSITE" id="PS51898"/>
    </source>
</evidence>
<dbReference type="SUPFAM" id="SSF56349">
    <property type="entry name" value="DNA breaking-rejoining enzymes"/>
    <property type="match status" value="1"/>
</dbReference>
<evidence type="ECO:0000256" key="3">
    <source>
        <dbReference type="ARBA" id="ARBA00023125"/>
    </source>
</evidence>
<keyword evidence="4" id="KW-0233">DNA recombination</keyword>
<evidence type="ECO:0000313" key="8">
    <source>
        <dbReference type="EMBL" id="VDS03603.1"/>
    </source>
</evidence>
<organism evidence="8 9">
    <name type="scientific">Devosia equisanguinis</name>
    <dbReference type="NCBI Taxonomy" id="2490941"/>
    <lineage>
        <taxon>Bacteria</taxon>
        <taxon>Pseudomonadati</taxon>
        <taxon>Pseudomonadota</taxon>
        <taxon>Alphaproteobacteria</taxon>
        <taxon>Hyphomicrobiales</taxon>
        <taxon>Devosiaceae</taxon>
        <taxon>Devosia</taxon>
    </lineage>
</organism>
<dbReference type="RefSeq" id="WP_126149193.1">
    <property type="nucleotide sequence ID" value="NZ_JBHTMH010000001.1"/>
</dbReference>
<keyword evidence="3 5" id="KW-0238">DNA-binding</keyword>
<evidence type="ECO:0000256" key="4">
    <source>
        <dbReference type="ARBA" id="ARBA00023172"/>
    </source>
</evidence>
<feature type="domain" description="Tyr recombinase" evidence="6">
    <location>
        <begin position="205"/>
        <end position="420"/>
    </location>
</feature>
<protein>
    <submittedName>
        <fullName evidence="8">Site-specific tyrosine recombinase XerC</fullName>
    </submittedName>
</protein>
<dbReference type="InterPro" id="IPR011010">
    <property type="entry name" value="DNA_brk_join_enz"/>
</dbReference>
<comment type="similarity">
    <text evidence="1">Belongs to the 'phage' integrase family.</text>
</comment>
<dbReference type="PANTHER" id="PTHR30349">
    <property type="entry name" value="PHAGE INTEGRASE-RELATED"/>
    <property type="match status" value="1"/>
</dbReference>
<feature type="domain" description="Core-binding (CB)" evidence="7">
    <location>
        <begin position="68"/>
        <end position="183"/>
    </location>
</feature>
<proteinExistence type="inferred from homology"/>
<dbReference type="Proteomes" id="UP000268844">
    <property type="component" value="Unassembled WGS sequence"/>
</dbReference>
<name>A0A447I863_9HYPH</name>
<dbReference type="Pfam" id="PF00589">
    <property type="entry name" value="Phage_integrase"/>
    <property type="match status" value="1"/>
</dbReference>
<dbReference type="OrthoDB" id="102994at2"/>
<dbReference type="PANTHER" id="PTHR30349:SF41">
    <property type="entry name" value="INTEGRASE_RECOMBINASE PROTEIN MJ0367-RELATED"/>
    <property type="match status" value="1"/>
</dbReference>
<dbReference type="GO" id="GO:0006310">
    <property type="term" value="P:DNA recombination"/>
    <property type="evidence" value="ECO:0007669"/>
    <property type="project" value="UniProtKB-KW"/>
</dbReference>
<reference evidence="8 9" key="1">
    <citation type="submission" date="2018-12" db="EMBL/GenBank/DDBJ databases">
        <authorList>
            <person name="Criscuolo A."/>
        </authorList>
    </citation>
    <scope>NUCLEOTIDE SEQUENCE [LARGE SCALE GENOMIC DNA]</scope>
    <source>
        <strain evidence="8">ACIP1116281</strain>
    </source>
</reference>
<dbReference type="CDD" id="cd00397">
    <property type="entry name" value="DNA_BRE_C"/>
    <property type="match status" value="1"/>
</dbReference>
<dbReference type="InterPro" id="IPR013762">
    <property type="entry name" value="Integrase-like_cat_sf"/>
</dbReference>
<accession>A0A447I863</accession>
<dbReference type="InterPro" id="IPR010998">
    <property type="entry name" value="Integrase_recombinase_N"/>
</dbReference>
<evidence type="ECO:0000256" key="1">
    <source>
        <dbReference type="ARBA" id="ARBA00008857"/>
    </source>
</evidence>
<evidence type="ECO:0000259" key="7">
    <source>
        <dbReference type="PROSITE" id="PS51900"/>
    </source>
</evidence>
<evidence type="ECO:0000256" key="2">
    <source>
        <dbReference type="ARBA" id="ARBA00022908"/>
    </source>
</evidence>
<evidence type="ECO:0000256" key="5">
    <source>
        <dbReference type="PROSITE-ProRule" id="PRU01248"/>
    </source>
</evidence>